<dbReference type="RefSeq" id="WP_139806336.1">
    <property type="nucleotide sequence ID" value="NZ_FWWU01000002.1"/>
</dbReference>
<sequence length="289" mass="33986">MSNIHTSYFEIVRLDGRHVTPEEQDWLFQGLVRYRESFGSYWVRIYREYDSETRRMRIQYGSGKHGNAIDKFIDDSHFQQNYAVWIRTADEGSDSDNLLFSSGLTIEGVPFEEWERARYGFDSLVLAGTPKHFRNRTKPIGEQAYRRLLPLGGSYTTLTDRGMVDIKSSTIKPSDYDPNYQPRRFLTHFEGPIYLEWEEASPDLPNGWEELFSLEPEIKFAVWCWKGRAVNVCFAQEISYPYSSWPRKDLPLLTFHQGLVADGWTNLVNSSYLTFRNWHVRQVFLEEQS</sequence>
<name>A0A1W1UB93_9DEIO</name>
<dbReference type="AlphaFoldDB" id="A0A1W1UB93"/>
<evidence type="ECO:0000313" key="1">
    <source>
        <dbReference type="EMBL" id="SMB78071.1"/>
    </source>
</evidence>
<keyword evidence="2" id="KW-1185">Reference proteome</keyword>
<reference evidence="1 2" key="1">
    <citation type="submission" date="2017-04" db="EMBL/GenBank/DDBJ databases">
        <authorList>
            <person name="Afonso C.L."/>
            <person name="Miller P.J."/>
            <person name="Scott M.A."/>
            <person name="Spackman E."/>
            <person name="Goraichik I."/>
            <person name="Dimitrov K.M."/>
            <person name="Suarez D.L."/>
            <person name="Swayne D.E."/>
        </authorList>
    </citation>
    <scope>NUCLEOTIDE SEQUENCE [LARGE SCALE GENOMIC DNA]</scope>
    <source>
        <strain evidence="1 2">KR-140</strain>
    </source>
</reference>
<dbReference type="Proteomes" id="UP000192582">
    <property type="component" value="Unassembled WGS sequence"/>
</dbReference>
<dbReference type="STRING" id="695939.SAMN00790413_06478"/>
<accession>A0A1W1UB93</accession>
<dbReference type="OrthoDB" id="57239at2"/>
<gene>
    <name evidence="1" type="ORF">SAMN00790413_06478</name>
</gene>
<organism evidence="1 2">
    <name type="scientific">Deinococcus hopiensis KR-140</name>
    <dbReference type="NCBI Taxonomy" id="695939"/>
    <lineage>
        <taxon>Bacteria</taxon>
        <taxon>Thermotogati</taxon>
        <taxon>Deinococcota</taxon>
        <taxon>Deinococci</taxon>
        <taxon>Deinococcales</taxon>
        <taxon>Deinococcaceae</taxon>
        <taxon>Deinococcus</taxon>
    </lineage>
</organism>
<protein>
    <submittedName>
        <fullName evidence="1">Uncharacterized protein</fullName>
    </submittedName>
</protein>
<proteinExistence type="predicted"/>
<dbReference type="EMBL" id="FWWU01000002">
    <property type="protein sequence ID" value="SMB78071.1"/>
    <property type="molecule type" value="Genomic_DNA"/>
</dbReference>
<evidence type="ECO:0000313" key="2">
    <source>
        <dbReference type="Proteomes" id="UP000192582"/>
    </source>
</evidence>